<dbReference type="Gene3D" id="3.30.420.10">
    <property type="entry name" value="Ribonuclease H-like superfamily/Ribonuclease H"/>
    <property type="match status" value="1"/>
</dbReference>
<keyword evidence="1" id="KW-0472">Membrane</keyword>
<keyword evidence="4" id="KW-1185">Reference proteome</keyword>
<dbReference type="InterPro" id="IPR039537">
    <property type="entry name" value="Retrotran_Ty1/copia-like"/>
</dbReference>
<name>A0A151QXU8_CAJCA</name>
<dbReference type="GO" id="GO:0015074">
    <property type="term" value="P:DNA integration"/>
    <property type="evidence" value="ECO:0007669"/>
    <property type="project" value="InterPro"/>
</dbReference>
<dbReference type="PROSITE" id="PS50994">
    <property type="entry name" value="INTEGRASE"/>
    <property type="match status" value="1"/>
</dbReference>
<dbReference type="Proteomes" id="UP000075243">
    <property type="component" value="Unassembled WGS sequence"/>
</dbReference>
<dbReference type="EMBL" id="KQ484434">
    <property type="protein sequence ID" value="KYP35161.1"/>
    <property type="molecule type" value="Genomic_DNA"/>
</dbReference>
<accession>A0A151QXU8</accession>
<evidence type="ECO:0000256" key="1">
    <source>
        <dbReference type="SAM" id="Phobius"/>
    </source>
</evidence>
<feature type="transmembrane region" description="Helical" evidence="1">
    <location>
        <begin position="470"/>
        <end position="494"/>
    </location>
</feature>
<sequence>MVELLTEEVNSVSGDVGHSLILWHQRLGHMSEKGGSRYYVTFIDDSTKKIWVYFLKQKLEVFNIFKKWKFIVENETRLKIKCLKSDKGGEYNSTEFFNYYAENGIRMLKTILETPQQNGFVERMSRTLNERASSMRIHAGLPKTFWVNVVSTTSYLINRGPSIPIWFKIPKEEWQSKDVRFSHLKLFGCVSYVHVKDADRGKLDPKARNCIFIGYRENDMGYPLGVHFNLTKEHSPKTDEDKAAMTKVPYASTVGSLMYEMVCIRPDISHVVGVASKFMSNLGRKHWEAVKWLLHYLKGTSKIALYFSKNDVVLEGYSDAGLGGCSDTRKSTTRFVFIVGGTTVSWMSQLQKSLALSTIEVEYMAISEASKEMIWLKNFLEELGKKRLFVMLLKKKHLKDRKIIIDANLYLVEVWRVNMVIDSAVEDEDLFMREMETPMKMKVLKTLICGRDWFQHKYNLNKSLKVKVCYFYMDFCLHLIKYLFLIYLLIYFFFLKVDEGHEEITLKI</sequence>
<feature type="domain" description="Integrase catalytic" evidence="2">
    <location>
        <begin position="4"/>
        <end position="178"/>
    </location>
</feature>
<dbReference type="InterPro" id="IPR057670">
    <property type="entry name" value="SH3_retrovirus"/>
</dbReference>
<dbReference type="InterPro" id="IPR036397">
    <property type="entry name" value="RNaseH_sf"/>
</dbReference>
<organism evidence="3 4">
    <name type="scientific">Cajanus cajan</name>
    <name type="common">Pigeon pea</name>
    <name type="synonym">Cajanus indicus</name>
    <dbReference type="NCBI Taxonomy" id="3821"/>
    <lineage>
        <taxon>Eukaryota</taxon>
        <taxon>Viridiplantae</taxon>
        <taxon>Streptophyta</taxon>
        <taxon>Embryophyta</taxon>
        <taxon>Tracheophyta</taxon>
        <taxon>Spermatophyta</taxon>
        <taxon>Magnoliopsida</taxon>
        <taxon>eudicotyledons</taxon>
        <taxon>Gunneridae</taxon>
        <taxon>Pentapetalae</taxon>
        <taxon>rosids</taxon>
        <taxon>fabids</taxon>
        <taxon>Fabales</taxon>
        <taxon>Fabaceae</taxon>
        <taxon>Papilionoideae</taxon>
        <taxon>50 kb inversion clade</taxon>
        <taxon>NPAAA clade</taxon>
        <taxon>indigoferoid/millettioid clade</taxon>
        <taxon>Phaseoleae</taxon>
        <taxon>Cajanus</taxon>
    </lineage>
</organism>
<keyword evidence="1" id="KW-1133">Transmembrane helix</keyword>
<reference evidence="3" key="1">
    <citation type="journal article" date="2012" name="Nat. Biotechnol.">
        <title>Draft genome sequence of pigeonpea (Cajanus cajan), an orphan legume crop of resource-poor farmers.</title>
        <authorList>
            <person name="Varshney R.K."/>
            <person name="Chen W."/>
            <person name="Li Y."/>
            <person name="Bharti A.K."/>
            <person name="Saxena R.K."/>
            <person name="Schlueter J.A."/>
            <person name="Donoghue M.T."/>
            <person name="Azam S."/>
            <person name="Fan G."/>
            <person name="Whaley A.M."/>
            <person name="Farmer A.D."/>
            <person name="Sheridan J."/>
            <person name="Iwata A."/>
            <person name="Tuteja R."/>
            <person name="Penmetsa R.V."/>
            <person name="Wu W."/>
            <person name="Upadhyaya H.D."/>
            <person name="Yang S.P."/>
            <person name="Shah T."/>
            <person name="Saxena K.B."/>
            <person name="Michael T."/>
            <person name="McCombie W.R."/>
            <person name="Yang B."/>
            <person name="Zhang G."/>
            <person name="Yang H."/>
            <person name="Wang J."/>
            <person name="Spillane C."/>
            <person name="Cook D.R."/>
            <person name="May G.D."/>
            <person name="Xu X."/>
            <person name="Jackson S.A."/>
        </authorList>
    </citation>
    <scope>NUCLEOTIDE SEQUENCE [LARGE SCALE GENOMIC DNA]</scope>
</reference>
<dbReference type="Gramene" id="C.cajan_44496.t">
    <property type="protein sequence ID" value="C.cajan_44496.t"/>
    <property type="gene ID" value="C.cajan_44496"/>
</dbReference>
<dbReference type="InterPro" id="IPR001584">
    <property type="entry name" value="Integrase_cat-core"/>
</dbReference>
<dbReference type="AlphaFoldDB" id="A0A151QXU8"/>
<gene>
    <name evidence="3" type="ORF">KK1_043817</name>
</gene>
<dbReference type="SUPFAM" id="SSF53098">
    <property type="entry name" value="Ribonuclease H-like"/>
    <property type="match status" value="1"/>
</dbReference>
<dbReference type="CDD" id="cd09272">
    <property type="entry name" value="RNase_HI_RT_Ty1"/>
    <property type="match status" value="1"/>
</dbReference>
<dbReference type="Pfam" id="PF25597">
    <property type="entry name" value="SH3_retrovirus"/>
    <property type="match status" value="1"/>
</dbReference>
<dbReference type="PANTHER" id="PTHR42648:SF28">
    <property type="entry name" value="TRANSPOSON-ENCODED PROTEIN WITH RIBONUCLEASE H-LIKE AND RETROVIRUS ZINC FINGER-LIKE DOMAINS"/>
    <property type="match status" value="1"/>
</dbReference>
<keyword evidence="1" id="KW-0812">Transmembrane</keyword>
<dbReference type="PANTHER" id="PTHR42648">
    <property type="entry name" value="TRANSPOSASE, PUTATIVE-RELATED"/>
    <property type="match status" value="1"/>
</dbReference>
<evidence type="ECO:0000313" key="3">
    <source>
        <dbReference type="EMBL" id="KYP35161.1"/>
    </source>
</evidence>
<proteinExistence type="predicted"/>
<dbReference type="InterPro" id="IPR012337">
    <property type="entry name" value="RNaseH-like_sf"/>
</dbReference>
<protein>
    <submittedName>
        <fullName evidence="3">Retrovirus-related Pol polyprotein from transposon TNT 1-94</fullName>
    </submittedName>
</protein>
<evidence type="ECO:0000313" key="4">
    <source>
        <dbReference type="Proteomes" id="UP000075243"/>
    </source>
</evidence>
<dbReference type="GO" id="GO:0003676">
    <property type="term" value="F:nucleic acid binding"/>
    <property type="evidence" value="ECO:0007669"/>
    <property type="project" value="InterPro"/>
</dbReference>
<evidence type="ECO:0000259" key="2">
    <source>
        <dbReference type="PROSITE" id="PS50994"/>
    </source>
</evidence>